<dbReference type="FunFam" id="1.10.3810.10:FF:000001">
    <property type="entry name" value="Penicillin-binding protein 1A"/>
    <property type="match status" value="1"/>
</dbReference>
<dbReference type="InterPro" id="IPR050396">
    <property type="entry name" value="Glycosyltr_51/Transpeptidase"/>
</dbReference>
<dbReference type="GO" id="GO:0071555">
    <property type="term" value="P:cell wall organization"/>
    <property type="evidence" value="ECO:0007669"/>
    <property type="project" value="UniProtKB-KW"/>
</dbReference>
<dbReference type="AlphaFoldDB" id="A0A268NZL2"/>
<evidence type="ECO:0000256" key="6">
    <source>
        <dbReference type="ARBA" id="ARBA00022670"/>
    </source>
</evidence>
<dbReference type="PANTHER" id="PTHR32282">
    <property type="entry name" value="BINDING PROTEIN TRANSPEPTIDASE, PUTATIVE-RELATED"/>
    <property type="match status" value="1"/>
</dbReference>
<evidence type="ECO:0000259" key="19">
    <source>
        <dbReference type="Pfam" id="PF00905"/>
    </source>
</evidence>
<dbReference type="GO" id="GO:0030288">
    <property type="term" value="C:outer membrane-bounded periplasmic space"/>
    <property type="evidence" value="ECO:0007669"/>
    <property type="project" value="TreeGrafter"/>
</dbReference>
<evidence type="ECO:0000256" key="16">
    <source>
        <dbReference type="ARBA" id="ARBA00049902"/>
    </source>
</evidence>
<keyword evidence="7" id="KW-0328">Glycosyltransferase</keyword>
<dbReference type="Gene3D" id="1.10.3810.10">
    <property type="entry name" value="Biosynthetic peptidoglycan transglycosylase-like"/>
    <property type="match status" value="1"/>
</dbReference>
<evidence type="ECO:0000256" key="18">
    <source>
        <dbReference type="SAM" id="Phobius"/>
    </source>
</evidence>
<evidence type="ECO:0000256" key="10">
    <source>
        <dbReference type="ARBA" id="ARBA00022960"/>
    </source>
</evidence>
<evidence type="ECO:0000259" key="20">
    <source>
        <dbReference type="Pfam" id="PF00912"/>
    </source>
</evidence>
<proteinExistence type="inferred from homology"/>
<evidence type="ECO:0000256" key="3">
    <source>
        <dbReference type="ARBA" id="ARBA00007739"/>
    </source>
</evidence>
<dbReference type="RefSeq" id="WP_095326594.1">
    <property type="nucleotide sequence ID" value="NZ_NPCC01000012.1"/>
</dbReference>
<keyword evidence="11" id="KW-0573">Peptidoglycan synthesis</keyword>
<dbReference type="Pfam" id="PF00905">
    <property type="entry name" value="Transpeptidase"/>
    <property type="match status" value="1"/>
</dbReference>
<feature type="domain" description="Glycosyl transferase family 51" evidence="20">
    <location>
        <begin position="61"/>
        <end position="236"/>
    </location>
</feature>
<evidence type="ECO:0000256" key="7">
    <source>
        <dbReference type="ARBA" id="ARBA00022676"/>
    </source>
</evidence>
<evidence type="ECO:0000256" key="2">
    <source>
        <dbReference type="ARBA" id="ARBA00007090"/>
    </source>
</evidence>
<evidence type="ECO:0000256" key="17">
    <source>
        <dbReference type="SAM" id="MobiDB-lite"/>
    </source>
</evidence>
<evidence type="ECO:0000256" key="13">
    <source>
        <dbReference type="ARBA" id="ARBA00023268"/>
    </source>
</evidence>
<dbReference type="GO" id="GO:0005886">
    <property type="term" value="C:plasma membrane"/>
    <property type="evidence" value="ECO:0007669"/>
    <property type="project" value="UniProtKB-SubCell"/>
</dbReference>
<evidence type="ECO:0000256" key="14">
    <source>
        <dbReference type="ARBA" id="ARBA00023316"/>
    </source>
</evidence>
<dbReference type="GO" id="GO:0008955">
    <property type="term" value="F:peptidoglycan glycosyltransferase activity"/>
    <property type="evidence" value="ECO:0007669"/>
    <property type="project" value="UniProtKB-EC"/>
</dbReference>
<evidence type="ECO:0000256" key="8">
    <source>
        <dbReference type="ARBA" id="ARBA00022679"/>
    </source>
</evidence>
<organism evidence="21 22">
    <name type="scientific">Shouchella clausii</name>
    <name type="common">Alkalihalobacillus clausii</name>
    <dbReference type="NCBI Taxonomy" id="79880"/>
    <lineage>
        <taxon>Bacteria</taxon>
        <taxon>Bacillati</taxon>
        <taxon>Bacillota</taxon>
        <taxon>Bacilli</taxon>
        <taxon>Bacillales</taxon>
        <taxon>Bacillaceae</taxon>
        <taxon>Shouchella</taxon>
    </lineage>
</organism>
<keyword evidence="12 18" id="KW-0472">Membrane</keyword>
<feature type="compositionally biased region" description="Acidic residues" evidence="17">
    <location>
        <begin position="699"/>
        <end position="708"/>
    </location>
</feature>
<evidence type="ECO:0000256" key="4">
    <source>
        <dbReference type="ARBA" id="ARBA00022475"/>
    </source>
</evidence>
<evidence type="ECO:0000313" key="21">
    <source>
        <dbReference type="EMBL" id="PAE88841.1"/>
    </source>
</evidence>
<evidence type="ECO:0000313" key="22">
    <source>
        <dbReference type="Proteomes" id="UP000216207"/>
    </source>
</evidence>
<keyword evidence="8" id="KW-0808">Transferase</keyword>
<dbReference type="GO" id="GO:0006508">
    <property type="term" value="P:proteolysis"/>
    <property type="evidence" value="ECO:0007669"/>
    <property type="project" value="UniProtKB-KW"/>
</dbReference>
<evidence type="ECO:0000256" key="5">
    <source>
        <dbReference type="ARBA" id="ARBA00022645"/>
    </source>
</evidence>
<keyword evidence="13" id="KW-0511">Multifunctional enzyme</keyword>
<sequence length="708" mass="78017">MQTVTRKKRKRFRKIRLIWRLLLLSLIVIALGIILLLSYTRMQGPPPIDAVQTTQFLAADGTVMGKEEAGQNRFSLPLTEMSPYLLQATIAIEDRKFYSHYGFDLKRIGGALLANLQSGSKAQGASTITQQYARNLYLSHEKTYMRKWNELLYALRLEMNFSKDEILAGYLNTVYYGHGAYGVEAAAQHFFGKSAKDVSLAEAAMLAGIPKGPSYYSPLNDLEKAKSRQELILDSMVGEGMIAEAEADKAKAEKLVFADEADKEEEEIAPYFQDHVKALLHNEAQMDEAAVDTGGLIIETTLDPALQQQAEDLVEKHMPDNGLQVALIAMDPRNGEVKALVGGTDYNESSYNRATQAMRNPGSTIKPFLYYAALENGFTPVSTFLSEATSFSYDDGREDYAPSNYNDIYANDFITMLEAIAYSDNIYAMKTHLSIGTDELVNVSEKLGLGTFENRPSLALGAQPVTVLDIANAYAALADGGKQREPVFIRQVRDGEGNKVYEQKPPVRQVLREDTAFVLTDMLRGVFEPALNSYTSVTGASVAAQLTHPTAGKSGSTPRDSWMVGYTPQLVTAVWVGFDKDKDINQSVEGQISKRIWADFMEAAMANELKLPFKEPPGVEAVDIDPHTGLLTSDACPNGRTTYFLAGTAPVNTCAEPEAAEDLQEEPETKDPGFFKRFFKWFSIEDGDPSDPSGPTILDEGEESPATE</sequence>
<evidence type="ECO:0000256" key="11">
    <source>
        <dbReference type="ARBA" id="ARBA00022984"/>
    </source>
</evidence>
<keyword evidence="6" id="KW-0645">Protease</keyword>
<evidence type="ECO:0000256" key="12">
    <source>
        <dbReference type="ARBA" id="ARBA00023136"/>
    </source>
</evidence>
<feature type="transmembrane region" description="Helical" evidence="18">
    <location>
        <begin position="21"/>
        <end position="39"/>
    </location>
</feature>
<dbReference type="EMBL" id="NPCC01000012">
    <property type="protein sequence ID" value="PAE88841.1"/>
    <property type="molecule type" value="Genomic_DNA"/>
</dbReference>
<comment type="similarity">
    <text evidence="2">In the C-terminal section; belongs to the transpeptidase family.</text>
</comment>
<keyword evidence="18" id="KW-0812">Transmembrane</keyword>
<dbReference type="Pfam" id="PF00912">
    <property type="entry name" value="Transgly"/>
    <property type="match status" value="1"/>
</dbReference>
<comment type="catalytic activity">
    <reaction evidence="15">
        <text>Preferential cleavage: (Ac)2-L-Lys-D-Ala-|-D-Ala. Also transpeptidation of peptidyl-alanyl moieties that are N-acyl substituents of D-alanine.</text>
        <dbReference type="EC" id="3.4.16.4"/>
    </reaction>
</comment>
<keyword evidence="5" id="KW-0121">Carboxypeptidase</keyword>
<evidence type="ECO:0000256" key="9">
    <source>
        <dbReference type="ARBA" id="ARBA00022801"/>
    </source>
</evidence>
<keyword evidence="9" id="KW-0378">Hydrolase</keyword>
<dbReference type="InterPro" id="IPR036950">
    <property type="entry name" value="PBP_transglycosylase"/>
</dbReference>
<dbReference type="NCBIfam" id="TIGR02074">
    <property type="entry name" value="PBP_1a_fam"/>
    <property type="match status" value="1"/>
</dbReference>
<feature type="domain" description="Penicillin-binding protein transpeptidase" evidence="19">
    <location>
        <begin position="326"/>
        <end position="601"/>
    </location>
</feature>
<comment type="subcellular location">
    <subcellularLocation>
        <location evidence="1">Cell membrane</location>
    </subcellularLocation>
</comment>
<protein>
    <submittedName>
        <fullName evidence="21">Monofunctional biosynthetic peptidoglycan transglycosylase</fullName>
    </submittedName>
</protein>
<keyword evidence="4" id="KW-1003">Cell membrane</keyword>
<dbReference type="GO" id="GO:0008360">
    <property type="term" value="P:regulation of cell shape"/>
    <property type="evidence" value="ECO:0007669"/>
    <property type="project" value="UniProtKB-KW"/>
</dbReference>
<dbReference type="InterPro" id="IPR023346">
    <property type="entry name" value="Lysozyme-like_dom_sf"/>
</dbReference>
<comment type="caution">
    <text evidence="21">The sequence shown here is derived from an EMBL/GenBank/DDBJ whole genome shotgun (WGS) entry which is preliminary data.</text>
</comment>
<dbReference type="GO" id="GO:0009252">
    <property type="term" value="P:peptidoglycan biosynthetic process"/>
    <property type="evidence" value="ECO:0007669"/>
    <property type="project" value="UniProtKB-KW"/>
</dbReference>
<evidence type="ECO:0000256" key="15">
    <source>
        <dbReference type="ARBA" id="ARBA00034000"/>
    </source>
</evidence>
<dbReference type="GO" id="GO:0008658">
    <property type="term" value="F:penicillin binding"/>
    <property type="evidence" value="ECO:0007669"/>
    <property type="project" value="InterPro"/>
</dbReference>
<feature type="region of interest" description="Disordered" evidence="17">
    <location>
        <begin position="685"/>
        <end position="708"/>
    </location>
</feature>
<dbReference type="Proteomes" id="UP000216207">
    <property type="component" value="Unassembled WGS sequence"/>
</dbReference>
<dbReference type="InterPro" id="IPR001264">
    <property type="entry name" value="Glyco_trans_51"/>
</dbReference>
<dbReference type="InterPro" id="IPR012338">
    <property type="entry name" value="Beta-lactam/transpept-like"/>
</dbReference>
<dbReference type="InterPro" id="IPR001460">
    <property type="entry name" value="PCN-bd_Tpept"/>
</dbReference>
<dbReference type="SUPFAM" id="SSF53955">
    <property type="entry name" value="Lysozyme-like"/>
    <property type="match status" value="1"/>
</dbReference>
<keyword evidence="18" id="KW-1133">Transmembrane helix</keyword>
<dbReference type="Gene3D" id="3.40.710.10">
    <property type="entry name" value="DD-peptidase/beta-lactamase superfamily"/>
    <property type="match status" value="1"/>
</dbReference>
<name>A0A268NZL2_SHOCL</name>
<accession>A0A268NZL2</accession>
<keyword evidence="14" id="KW-0961">Cell wall biogenesis/degradation</keyword>
<dbReference type="SUPFAM" id="SSF56601">
    <property type="entry name" value="beta-lactamase/transpeptidase-like"/>
    <property type="match status" value="1"/>
</dbReference>
<dbReference type="PANTHER" id="PTHR32282:SF11">
    <property type="entry name" value="PENICILLIN-BINDING PROTEIN 1B"/>
    <property type="match status" value="1"/>
</dbReference>
<comment type="catalytic activity">
    <reaction evidence="16">
        <text>[GlcNAc-(1-&gt;4)-Mur2Ac(oyl-L-Ala-gamma-D-Glu-L-Lys-D-Ala-D-Ala)](n)-di-trans,octa-cis-undecaprenyl diphosphate + beta-D-GlcNAc-(1-&gt;4)-Mur2Ac(oyl-L-Ala-gamma-D-Glu-L-Lys-D-Ala-D-Ala)-di-trans,octa-cis-undecaprenyl diphosphate = [GlcNAc-(1-&gt;4)-Mur2Ac(oyl-L-Ala-gamma-D-Glu-L-Lys-D-Ala-D-Ala)](n+1)-di-trans,octa-cis-undecaprenyl diphosphate + di-trans,octa-cis-undecaprenyl diphosphate + H(+)</text>
        <dbReference type="Rhea" id="RHEA:23708"/>
        <dbReference type="Rhea" id="RHEA-COMP:9602"/>
        <dbReference type="Rhea" id="RHEA-COMP:9603"/>
        <dbReference type="ChEBI" id="CHEBI:15378"/>
        <dbReference type="ChEBI" id="CHEBI:58405"/>
        <dbReference type="ChEBI" id="CHEBI:60033"/>
        <dbReference type="ChEBI" id="CHEBI:78435"/>
        <dbReference type="EC" id="2.4.99.28"/>
    </reaction>
</comment>
<reference evidence="21 22" key="1">
    <citation type="submission" date="2017-07" db="EMBL/GenBank/DDBJ databases">
        <title>Isolation and whole genome analysis of endospore-forming bacteria from heroin.</title>
        <authorList>
            <person name="Kalinowski J."/>
            <person name="Ahrens B."/>
            <person name="Al-Dilaimi A."/>
            <person name="Winkler A."/>
            <person name="Wibberg D."/>
            <person name="Schleenbecker U."/>
            <person name="Ruckert C."/>
            <person name="Wolfel R."/>
            <person name="Grass G."/>
        </authorList>
    </citation>
    <scope>NUCLEOTIDE SEQUENCE [LARGE SCALE GENOMIC DNA]</scope>
    <source>
        <strain evidence="21 22">7539</strain>
    </source>
</reference>
<dbReference type="GO" id="GO:0009002">
    <property type="term" value="F:serine-type D-Ala-D-Ala carboxypeptidase activity"/>
    <property type="evidence" value="ECO:0007669"/>
    <property type="project" value="UniProtKB-EC"/>
</dbReference>
<evidence type="ECO:0000256" key="1">
    <source>
        <dbReference type="ARBA" id="ARBA00004236"/>
    </source>
</evidence>
<gene>
    <name evidence="21" type="ORF">CHH72_10730</name>
</gene>
<keyword evidence="10" id="KW-0133">Cell shape</keyword>
<comment type="similarity">
    <text evidence="3">In the N-terminal section; belongs to the glycosyltransferase 51 family.</text>
</comment>